<accession>A0ABX2CW90</accession>
<proteinExistence type="predicted"/>
<comment type="caution">
    <text evidence="1">The sequence shown here is derived from an EMBL/GenBank/DDBJ whole genome shotgun (WGS) entry which is preliminary data.</text>
</comment>
<evidence type="ECO:0008006" key="3">
    <source>
        <dbReference type="Google" id="ProtNLM"/>
    </source>
</evidence>
<name>A0ABX2CW90_9CYAN</name>
<keyword evidence="2" id="KW-1185">Reference proteome</keyword>
<reference evidence="1 2" key="1">
    <citation type="journal article" date="2020" name="Sci. Rep.">
        <title>A novel cyanobacterial geosmin producer, revising GeoA distribution and dispersion patterns in Bacteria.</title>
        <authorList>
            <person name="Churro C."/>
            <person name="Semedo-Aguiar A.P."/>
            <person name="Silva A.D."/>
            <person name="Pereira-Leal J.B."/>
            <person name="Leite R.B."/>
        </authorList>
    </citation>
    <scope>NUCLEOTIDE SEQUENCE [LARGE SCALE GENOMIC DNA]</scope>
    <source>
        <strain evidence="1 2">IPMA8</strain>
    </source>
</reference>
<evidence type="ECO:0000313" key="1">
    <source>
        <dbReference type="EMBL" id="NQE34594.1"/>
    </source>
</evidence>
<gene>
    <name evidence="1" type="ORF">E5S67_02321</name>
</gene>
<dbReference type="EMBL" id="SRRZ01000035">
    <property type="protein sequence ID" value="NQE34594.1"/>
    <property type="molecule type" value="Genomic_DNA"/>
</dbReference>
<dbReference type="Proteomes" id="UP000702425">
    <property type="component" value="Unassembled WGS sequence"/>
</dbReference>
<sequence length="144" mass="16378">MLLAVLYILILALRNSKFIWIVCQFLFTRLVTCHLLANYQLPIINYQLSITNYQGCASFNPKLLYISPLSQIALVADTIRYYLPLIMGVTPQAVNTLISPITSRLRGCLWIKVKAPGAHRPRKHPVFHTHTQTLQTGSKLFTKP</sequence>
<protein>
    <recommendedName>
        <fullName evidence="3">Secreted protein</fullName>
    </recommendedName>
</protein>
<evidence type="ECO:0000313" key="2">
    <source>
        <dbReference type="Proteomes" id="UP000702425"/>
    </source>
</evidence>
<organism evidence="1 2">
    <name type="scientific">Microcoleus asticus IPMA8</name>
    <dbReference type="NCBI Taxonomy" id="2563858"/>
    <lineage>
        <taxon>Bacteria</taxon>
        <taxon>Bacillati</taxon>
        <taxon>Cyanobacteriota</taxon>
        <taxon>Cyanophyceae</taxon>
        <taxon>Oscillatoriophycideae</taxon>
        <taxon>Oscillatoriales</taxon>
        <taxon>Microcoleaceae</taxon>
        <taxon>Microcoleus</taxon>
        <taxon>Microcoleus asticus</taxon>
    </lineage>
</organism>